<dbReference type="Proteomes" id="UP000221222">
    <property type="component" value="Unassembled WGS sequence"/>
</dbReference>
<feature type="transmembrane region" description="Helical" evidence="1">
    <location>
        <begin position="49"/>
        <end position="67"/>
    </location>
</feature>
<keyword evidence="1" id="KW-1133">Transmembrane helix</keyword>
<comment type="caution">
    <text evidence="2">The sequence shown here is derived from an EMBL/GenBank/DDBJ whole genome shotgun (WGS) entry which is preliminary data.</text>
</comment>
<evidence type="ECO:0000313" key="3">
    <source>
        <dbReference type="Proteomes" id="UP000221222"/>
    </source>
</evidence>
<gene>
    <name evidence="2" type="ORF">CPU12_13935</name>
</gene>
<sequence>YYAISVWEWKVIEIKFIDASIDGLAHFVNKIGVRFRPIQSGNLSSSLRLMTFGLILGLVLDLVVSVLNGR</sequence>
<keyword evidence="3" id="KW-1185">Reference proteome</keyword>
<protein>
    <submittedName>
        <fullName evidence="2">NADH-quinone oxidoreductase subunit L</fullName>
    </submittedName>
</protein>
<dbReference type="EMBL" id="NXFY01000099">
    <property type="protein sequence ID" value="PHO16772.1"/>
    <property type="molecule type" value="Genomic_DNA"/>
</dbReference>
<dbReference type="Gene3D" id="1.20.5.2700">
    <property type="match status" value="1"/>
</dbReference>
<evidence type="ECO:0000256" key="1">
    <source>
        <dbReference type="SAM" id="Phobius"/>
    </source>
</evidence>
<feature type="non-terminal residue" evidence="2">
    <location>
        <position position="1"/>
    </location>
</feature>
<keyword evidence="1" id="KW-0472">Membrane</keyword>
<evidence type="ECO:0000313" key="2">
    <source>
        <dbReference type="EMBL" id="PHO16772.1"/>
    </source>
</evidence>
<reference evidence="2 3" key="1">
    <citation type="submission" date="2017-09" db="EMBL/GenBank/DDBJ databases">
        <title>Arcobacter canalis sp. nov., a new species isolated from a water canal contaminated with urban sewage.</title>
        <authorList>
            <person name="Perez-Cataluna A."/>
            <person name="Salas-Masso N."/>
            <person name="Figueras M.J."/>
        </authorList>
    </citation>
    <scope>NUCLEOTIDE SEQUENCE [LARGE SCALE GENOMIC DNA]</scope>
    <source>
        <strain evidence="2 3">F98-3</strain>
    </source>
</reference>
<dbReference type="AlphaFoldDB" id="A0A2G1DE36"/>
<name>A0A2G1DE36_9BACT</name>
<accession>A0A2G1DE36</accession>
<keyword evidence="1" id="KW-0812">Transmembrane</keyword>
<proteinExistence type="predicted"/>
<organism evidence="2 3">
    <name type="scientific">Malaciobacter molluscorum LMG 25693</name>
    <dbReference type="NCBI Taxonomy" id="870501"/>
    <lineage>
        <taxon>Bacteria</taxon>
        <taxon>Pseudomonadati</taxon>
        <taxon>Campylobacterota</taxon>
        <taxon>Epsilonproteobacteria</taxon>
        <taxon>Campylobacterales</taxon>
        <taxon>Arcobacteraceae</taxon>
        <taxon>Malaciobacter</taxon>
    </lineage>
</organism>